<dbReference type="InterPro" id="IPR021335">
    <property type="entry name" value="DUF2948"/>
</dbReference>
<dbReference type="RefSeq" id="WP_376829759.1">
    <property type="nucleotide sequence ID" value="NZ_JBHLWR010000006.1"/>
</dbReference>
<dbReference type="EMBL" id="JBHRUV010000025">
    <property type="protein sequence ID" value="MFC3265910.1"/>
    <property type="molecule type" value="Genomic_DNA"/>
</dbReference>
<name>A0ABV7LE36_9HYPH</name>
<dbReference type="Pfam" id="PF11164">
    <property type="entry name" value="DUF2948"/>
    <property type="match status" value="1"/>
</dbReference>
<proteinExistence type="predicted"/>
<dbReference type="Proteomes" id="UP001595536">
    <property type="component" value="Unassembled WGS sequence"/>
</dbReference>
<keyword evidence="2" id="KW-1185">Reference proteome</keyword>
<evidence type="ECO:0000313" key="1">
    <source>
        <dbReference type="EMBL" id="MFC3265910.1"/>
    </source>
</evidence>
<accession>A0ABV7LE36</accession>
<comment type="caution">
    <text evidence="1">The sequence shown here is derived from an EMBL/GenBank/DDBJ whole genome shotgun (WGS) entry which is preliminary data.</text>
</comment>
<sequence length="152" mass="16670">MFRRKNKTESGAPLSLIALDAEDLAVISAHLQDAVLKPADIAWRPARGQLTLCVRRFDWASPRLRPQRRLSAVHFTRVTRVVHKGVDLQAPALNLLAISFEPGEAPSGALRLDFSGGGVIRAEAECIEAQLKDLGPAWRAARRPVHNPDGEL</sequence>
<organism evidence="1 2">
    <name type="scientific">Camelimonas abortus</name>
    <dbReference type="NCBI Taxonomy" id="1017184"/>
    <lineage>
        <taxon>Bacteria</taxon>
        <taxon>Pseudomonadati</taxon>
        <taxon>Pseudomonadota</taxon>
        <taxon>Alphaproteobacteria</taxon>
        <taxon>Hyphomicrobiales</taxon>
        <taxon>Chelatococcaceae</taxon>
        <taxon>Camelimonas</taxon>
    </lineage>
</organism>
<reference evidence="2" key="1">
    <citation type="journal article" date="2019" name="Int. J. Syst. Evol. Microbiol.">
        <title>The Global Catalogue of Microorganisms (GCM) 10K type strain sequencing project: providing services to taxonomists for standard genome sequencing and annotation.</title>
        <authorList>
            <consortium name="The Broad Institute Genomics Platform"/>
            <consortium name="The Broad Institute Genome Sequencing Center for Infectious Disease"/>
            <person name="Wu L."/>
            <person name="Ma J."/>
        </authorList>
    </citation>
    <scope>NUCLEOTIDE SEQUENCE [LARGE SCALE GENOMIC DNA]</scope>
    <source>
        <strain evidence="2">CCM 7941</strain>
    </source>
</reference>
<evidence type="ECO:0000313" key="2">
    <source>
        <dbReference type="Proteomes" id="UP001595536"/>
    </source>
</evidence>
<gene>
    <name evidence="1" type="ORF">ACFOEX_06020</name>
</gene>
<protein>
    <submittedName>
        <fullName evidence="1">DUF2948 family protein</fullName>
    </submittedName>
</protein>